<dbReference type="EMBL" id="QYBA01000229">
    <property type="protein sequence ID" value="TKY91271.1"/>
    <property type="molecule type" value="Genomic_DNA"/>
</dbReference>
<protein>
    <submittedName>
        <fullName evidence="1">Universal stress protein</fullName>
    </submittedName>
</protein>
<comment type="caution">
    <text evidence="1">The sequence shown here is derived from an EMBL/GenBank/DDBJ whole genome shotgun (WGS) entry which is preliminary data.</text>
</comment>
<reference evidence="1" key="1">
    <citation type="submission" date="2018-09" db="EMBL/GenBank/DDBJ databases">
        <title>A genomic encyclopedia of anaerobic methanotrophic archaea.</title>
        <authorList>
            <person name="Skennerton C.T."/>
            <person name="Chadwick G.L."/>
            <person name="Laso-Perez R."/>
            <person name="Leu A.O."/>
            <person name="Speth D.R."/>
            <person name="Yu H."/>
            <person name="Morgan-Lang C."/>
            <person name="Hatzenpichler R."/>
            <person name="Goudeau D."/>
            <person name="Malmstrom R."/>
            <person name="Woyke T."/>
            <person name="Hallam S."/>
            <person name="Tyson G.W."/>
            <person name="Wegener G."/>
            <person name="Boetius A."/>
            <person name="Orphan V.J."/>
        </authorList>
    </citation>
    <scope>NUCLEOTIDE SEQUENCE</scope>
    <source>
        <strain evidence="1">CONS3730D10UFb2</strain>
    </source>
</reference>
<gene>
    <name evidence="1" type="ORF">C5S46_06735</name>
</gene>
<accession>A0AC61S945</accession>
<sequence>MVKFQFLLPIDESVYSDTAADNAIKMAKMYNADVSLVYVVDTGVFEDKEEIESQTKFGKSLLGRFQQYFNEKGLNIEKSSVLVGSPFNEIIKMQKEIDASLIILGASDYNLGSVAERVVRGAKCHILIARRMTAGDDPFRHILVPVDGSKDSEYAAQFASSFAHRTSSNLIIFHVIQNEKKMQKGTEITNKALDTVKTRDITVESQIGEGKISQEILNEIDNESIDLTVIGYTGKGRISRMILGSVSEKTIRSTKCSVFVVKSVRTEKVYTIQK</sequence>
<dbReference type="Proteomes" id="UP000315423">
    <property type="component" value="Unassembled WGS sequence"/>
</dbReference>
<organism evidence="1 2">
    <name type="scientific">Candidatus Methanomarinus sp</name>
    <dbReference type="NCBI Taxonomy" id="3386244"/>
    <lineage>
        <taxon>Archaea</taxon>
        <taxon>Methanobacteriati</taxon>
        <taxon>Methanobacteriota</taxon>
        <taxon>Stenosarchaea group</taxon>
        <taxon>Methanomicrobia</taxon>
        <taxon>Methanosarcinales</taxon>
        <taxon>ANME-2 cluster</taxon>
        <taxon>Candidatus Methanocomedenaceae</taxon>
        <taxon>Candidatus Methanomarinus</taxon>
    </lineage>
</organism>
<evidence type="ECO:0000313" key="1">
    <source>
        <dbReference type="EMBL" id="TKY91271.1"/>
    </source>
</evidence>
<evidence type="ECO:0000313" key="2">
    <source>
        <dbReference type="Proteomes" id="UP000315423"/>
    </source>
</evidence>
<proteinExistence type="predicted"/>
<name>A0AC61S945_9EURY</name>